<dbReference type="SUPFAM" id="SSF48230">
    <property type="entry name" value="Chondroitin AC/alginate lyase"/>
    <property type="match status" value="1"/>
</dbReference>
<accession>A0A386HTS0</accession>
<protein>
    <submittedName>
        <fullName evidence="5">Cell wall anchor protein</fullName>
    </submittedName>
</protein>
<dbReference type="Gene3D" id="1.50.10.100">
    <property type="entry name" value="Chondroitin AC/alginate lyase"/>
    <property type="match status" value="1"/>
</dbReference>
<reference evidence="5 6" key="1">
    <citation type="submission" date="2018-09" db="EMBL/GenBank/DDBJ databases">
        <title>Arachidicoccus sp. nov., a bacterium isolated from soil.</title>
        <authorList>
            <person name="Weon H.-Y."/>
            <person name="Kwon S.-W."/>
            <person name="Lee S.A."/>
        </authorList>
    </citation>
    <scope>NUCLEOTIDE SEQUENCE [LARGE SCALE GENOMIC DNA]</scope>
    <source>
        <strain evidence="5 6">KIS59-12</strain>
    </source>
</reference>
<organism evidence="5 6">
    <name type="scientific">Arachidicoccus soli</name>
    <dbReference type="NCBI Taxonomy" id="2341117"/>
    <lineage>
        <taxon>Bacteria</taxon>
        <taxon>Pseudomonadati</taxon>
        <taxon>Bacteroidota</taxon>
        <taxon>Chitinophagia</taxon>
        <taxon>Chitinophagales</taxon>
        <taxon>Chitinophagaceae</taxon>
        <taxon>Arachidicoccus</taxon>
    </lineage>
</organism>
<feature type="compositionally biased region" description="Polar residues" evidence="3">
    <location>
        <begin position="11"/>
        <end position="24"/>
    </location>
</feature>
<dbReference type="Pfam" id="PF05426">
    <property type="entry name" value="Alginate_lyase"/>
    <property type="match status" value="1"/>
</dbReference>
<proteinExistence type="predicted"/>
<evidence type="ECO:0000259" key="4">
    <source>
        <dbReference type="Pfam" id="PF05426"/>
    </source>
</evidence>
<evidence type="ECO:0000256" key="1">
    <source>
        <dbReference type="ARBA" id="ARBA00022729"/>
    </source>
</evidence>
<dbReference type="InterPro" id="IPR008397">
    <property type="entry name" value="Alginate_lyase_dom"/>
</dbReference>
<keyword evidence="1" id="KW-0732">Signal</keyword>
<dbReference type="GO" id="GO:0042597">
    <property type="term" value="C:periplasmic space"/>
    <property type="evidence" value="ECO:0007669"/>
    <property type="project" value="InterPro"/>
</dbReference>
<dbReference type="InterPro" id="IPR008929">
    <property type="entry name" value="Chondroitin_lyas"/>
</dbReference>
<sequence>MGTACSKGSGMKSTDTGTDSTPSLPTTITYIDTLPDNAPFIHPGLLQSQADFDRIKSKVNTNISPWVEGWNKLIANSHAQVSYTPNPVDTLIRGGSSKEQPKPDNYSRAFNDVAAAYQLAIRWKITGDNSYADAAIRILNAWASTCKAISGDSNTALAGGIYGYQFANAGEILRDYSGWKADDFAKFKLFMINVFYSNNHAFLTTHWGTCNSHYWANWDMCALASEMAIGVLTDNRQIYNDAIYYFQKGIGTGNIYNAINYVYGDSLAQWQESGRDQGHCTLDVALMGVICQQAWNQGDDLFGLDNNRFLKACEYVAKYNVALLDVPYTPYINCEGVSNPVISNSARGTIRPMWELVYNHYAKGKGLKATWIEMAAKSVRPEGGGGDYGPNSGGFDQLGFGTLLYSR</sequence>
<dbReference type="OrthoDB" id="222550at2"/>
<evidence type="ECO:0000256" key="2">
    <source>
        <dbReference type="ARBA" id="ARBA00023239"/>
    </source>
</evidence>
<name>A0A386HTS0_9BACT</name>
<feature type="region of interest" description="Disordered" evidence="3">
    <location>
        <begin position="1"/>
        <end position="24"/>
    </location>
</feature>
<gene>
    <name evidence="5" type="ORF">D6B99_09055</name>
</gene>
<keyword evidence="2" id="KW-0456">Lyase</keyword>
<dbReference type="Proteomes" id="UP000266118">
    <property type="component" value="Chromosome"/>
</dbReference>
<evidence type="ECO:0000313" key="6">
    <source>
        <dbReference type="Proteomes" id="UP000266118"/>
    </source>
</evidence>
<dbReference type="AlphaFoldDB" id="A0A386HTS0"/>
<dbReference type="KEGG" id="ark:D6B99_09055"/>
<feature type="domain" description="Alginate lyase" evidence="4">
    <location>
        <begin position="102"/>
        <end position="319"/>
    </location>
</feature>
<evidence type="ECO:0000256" key="3">
    <source>
        <dbReference type="SAM" id="MobiDB-lite"/>
    </source>
</evidence>
<dbReference type="GO" id="GO:0016829">
    <property type="term" value="F:lyase activity"/>
    <property type="evidence" value="ECO:0007669"/>
    <property type="project" value="UniProtKB-KW"/>
</dbReference>
<dbReference type="EMBL" id="CP032489">
    <property type="protein sequence ID" value="AYD49378.1"/>
    <property type="molecule type" value="Genomic_DNA"/>
</dbReference>
<keyword evidence="6" id="KW-1185">Reference proteome</keyword>
<evidence type="ECO:0000313" key="5">
    <source>
        <dbReference type="EMBL" id="AYD49378.1"/>
    </source>
</evidence>